<organism evidence="1 2">
    <name type="scientific">Persicirhabdus sediminis</name>
    <dbReference type="NCBI Taxonomy" id="454144"/>
    <lineage>
        <taxon>Bacteria</taxon>
        <taxon>Pseudomonadati</taxon>
        <taxon>Verrucomicrobiota</taxon>
        <taxon>Verrucomicrobiia</taxon>
        <taxon>Verrucomicrobiales</taxon>
        <taxon>Verrucomicrobiaceae</taxon>
        <taxon>Persicirhabdus</taxon>
    </lineage>
</organism>
<accession>A0A8J7MC02</accession>
<keyword evidence="2" id="KW-1185">Reference proteome</keyword>
<dbReference type="AlphaFoldDB" id="A0A8J7MC02"/>
<comment type="caution">
    <text evidence="1">The sequence shown here is derived from an EMBL/GenBank/DDBJ whole genome shotgun (WGS) entry which is preliminary data.</text>
</comment>
<evidence type="ECO:0000313" key="1">
    <source>
        <dbReference type="EMBL" id="MBK1789665.1"/>
    </source>
</evidence>
<protein>
    <submittedName>
        <fullName evidence="1">Uncharacterized protein</fullName>
    </submittedName>
</protein>
<dbReference type="Proteomes" id="UP000624703">
    <property type="component" value="Unassembled WGS sequence"/>
</dbReference>
<reference evidence="1" key="1">
    <citation type="submission" date="2021-01" db="EMBL/GenBank/DDBJ databases">
        <title>Modified the classification status of verrucomicrobia.</title>
        <authorList>
            <person name="Feng X."/>
        </authorList>
    </citation>
    <scope>NUCLEOTIDE SEQUENCE</scope>
    <source>
        <strain evidence="1">_KCTC 22039</strain>
    </source>
</reference>
<sequence>MGLFFYVDFVRAERARIFADGDFGFELIGNEDEFSYFVNALASHAVSKPGVSGPIYEVPDLGDFWQKNKDGMLGECYFYHRVIGDDYLIEIPFGRHGVWLISNIELEKLETPVAEYSQLVPSRRFGKVYCAKAR</sequence>
<proteinExistence type="predicted"/>
<dbReference type="EMBL" id="JAENIM010000008">
    <property type="protein sequence ID" value="MBK1789665.1"/>
    <property type="molecule type" value="Genomic_DNA"/>
</dbReference>
<evidence type="ECO:0000313" key="2">
    <source>
        <dbReference type="Proteomes" id="UP000624703"/>
    </source>
</evidence>
<name>A0A8J7MC02_9BACT</name>
<gene>
    <name evidence="1" type="ORF">JIN82_00705</name>
</gene>